<feature type="domain" description="ARID" evidence="3">
    <location>
        <begin position="25"/>
        <end position="118"/>
    </location>
</feature>
<keyword evidence="1" id="KW-0539">Nucleus</keyword>
<dbReference type="SMART" id="SM00501">
    <property type="entry name" value="BRIGHT"/>
    <property type="match status" value="1"/>
</dbReference>
<dbReference type="InterPro" id="IPR001606">
    <property type="entry name" value="ARID_dom"/>
</dbReference>
<evidence type="ECO:0000259" key="3">
    <source>
        <dbReference type="PROSITE" id="PS51011"/>
    </source>
</evidence>
<name>A0AAW1M962_SAPOF</name>
<feature type="region of interest" description="Disordered" evidence="2">
    <location>
        <begin position="624"/>
        <end position="648"/>
    </location>
</feature>
<feature type="compositionally biased region" description="Polar residues" evidence="2">
    <location>
        <begin position="637"/>
        <end position="648"/>
    </location>
</feature>
<keyword evidence="5" id="KW-1185">Reference proteome</keyword>
<dbReference type="InterPro" id="IPR000949">
    <property type="entry name" value="ELM2_dom"/>
</dbReference>
<dbReference type="EMBL" id="JBDFQZ010000003">
    <property type="protein sequence ID" value="KAK9743025.1"/>
    <property type="molecule type" value="Genomic_DNA"/>
</dbReference>
<dbReference type="InterPro" id="IPR036431">
    <property type="entry name" value="ARID_dom_sf"/>
</dbReference>
<dbReference type="PROSITE" id="PS51011">
    <property type="entry name" value="ARID"/>
    <property type="match status" value="1"/>
</dbReference>
<dbReference type="PANTHER" id="PTHR46410:SF1">
    <property type="entry name" value="AT-RICH INTERACTIVE DOMAIN-CONTAINING PROTEIN 1"/>
    <property type="match status" value="1"/>
</dbReference>
<comment type="caution">
    <text evidence="4">The sequence shown here is derived from an EMBL/GenBank/DDBJ whole genome shotgun (WGS) entry which is preliminary data.</text>
</comment>
<evidence type="ECO:0000256" key="2">
    <source>
        <dbReference type="SAM" id="MobiDB-lite"/>
    </source>
</evidence>
<dbReference type="Proteomes" id="UP001443914">
    <property type="component" value="Unassembled WGS sequence"/>
</dbReference>
<dbReference type="EMBL" id="JBDFQZ010000003">
    <property type="protein sequence ID" value="KAK9743026.1"/>
    <property type="molecule type" value="Genomic_DNA"/>
</dbReference>
<proteinExistence type="predicted"/>
<dbReference type="AlphaFoldDB" id="A0AAW1M962"/>
<dbReference type="PANTHER" id="PTHR46410">
    <property type="entry name" value="AT-RICH INTERACTIVE DOMAIN-CONTAINING PROTEIN 2"/>
    <property type="match status" value="1"/>
</dbReference>
<organism evidence="4 5">
    <name type="scientific">Saponaria officinalis</name>
    <name type="common">Common soapwort</name>
    <name type="synonym">Lychnis saponaria</name>
    <dbReference type="NCBI Taxonomy" id="3572"/>
    <lineage>
        <taxon>Eukaryota</taxon>
        <taxon>Viridiplantae</taxon>
        <taxon>Streptophyta</taxon>
        <taxon>Embryophyta</taxon>
        <taxon>Tracheophyta</taxon>
        <taxon>Spermatophyta</taxon>
        <taxon>Magnoliopsida</taxon>
        <taxon>eudicotyledons</taxon>
        <taxon>Gunneridae</taxon>
        <taxon>Pentapetalae</taxon>
        <taxon>Caryophyllales</taxon>
        <taxon>Caryophyllaceae</taxon>
        <taxon>Caryophylleae</taxon>
        <taxon>Saponaria</taxon>
    </lineage>
</organism>
<gene>
    <name evidence="4" type="ORF">RND81_03G212000</name>
</gene>
<dbReference type="Gene3D" id="1.10.150.60">
    <property type="entry name" value="ARID DNA-binding domain"/>
    <property type="match status" value="1"/>
</dbReference>
<evidence type="ECO:0000313" key="5">
    <source>
        <dbReference type="Proteomes" id="UP001443914"/>
    </source>
</evidence>
<dbReference type="SMART" id="SM01189">
    <property type="entry name" value="ELM2"/>
    <property type="match status" value="1"/>
</dbReference>
<reference evidence="4 5" key="1">
    <citation type="submission" date="2024-03" db="EMBL/GenBank/DDBJ databases">
        <title>WGS assembly of Saponaria officinalis var. Norfolk2.</title>
        <authorList>
            <person name="Jenkins J."/>
            <person name="Shu S."/>
            <person name="Grimwood J."/>
            <person name="Barry K."/>
            <person name="Goodstein D."/>
            <person name="Schmutz J."/>
            <person name="Leebens-Mack J."/>
            <person name="Osbourn A."/>
        </authorList>
    </citation>
    <scope>NUCLEOTIDE SEQUENCE [LARGE SCALE GENOMIC DNA]</scope>
    <source>
        <strain evidence="5">cv. Norfolk2</strain>
        <strain evidence="4">JIC</strain>
        <tissue evidence="4">Leaf</tissue>
    </source>
</reference>
<protein>
    <recommendedName>
        <fullName evidence="3">ARID domain-containing protein</fullName>
    </recommendedName>
</protein>
<evidence type="ECO:0000313" key="4">
    <source>
        <dbReference type="EMBL" id="KAK9743026.1"/>
    </source>
</evidence>
<evidence type="ECO:0000256" key="1">
    <source>
        <dbReference type="ARBA" id="ARBA00023242"/>
    </source>
</evidence>
<dbReference type="SMART" id="SM01014">
    <property type="entry name" value="ARID"/>
    <property type="match status" value="1"/>
</dbReference>
<sequence>MAGWSNLEDNSCIRQSNETLKCKELKLQSYFVELISGFLKGSSGIDCFRPLPPRLGNGDCIDLLKLYFVVKHNGGFDAISERNLWGEVSLQCGFGSSFGSAFKLIYAKYLGSLESWLVKLVKEKKLESDSLMELERRYRPYLSKNMGVNRVSDDSCSFKLEKSGVSFIDLTDDDDDEDVKLGWKKLMMDYVDYEGSNEENDDEDESLKSKHQYVKMCVVDDQQSTVKSKQLKDVMSFADAVDDSTEGKGESVDSKQQDVVMDFANDDGDENFKHVKSEFSSVDGISPNGFDNKKLSGNTVVASNVVKSSDNSVAYMKYPTEYNKELMNGNSAVSKEVSSHKRKRDWLSGMLQWMVNVAKNPVDLAIGEIPKSSKWASYGNDNRWKQVLLAREALFLKKIRNRSASICQKKQKMHPSLFDHCEDLSAKTLHQTDANHTRPRQRLEARIDMQPTASIYTCRPQQRIPIGKDFQAEVPQWTGKTLKSDSKWLGTQTWPLEKSEKRPLIERDPLGKGRVDNCGCQFPGSTECVKFHVSERRMKARLELGSAFYAWNFDKMGEECSVSWTIEEEKKFRSIVKDNPQSLQKCFWEPMCKALPKKKWADQVNYYYNVFMLRRRGYQNRHYPSDIDSGDDETDYRLSNNSIRHGSA</sequence>
<accession>A0AAW1M962</accession>
<dbReference type="Pfam" id="PF01388">
    <property type="entry name" value="ARID"/>
    <property type="match status" value="1"/>
</dbReference>
<dbReference type="GO" id="GO:0003677">
    <property type="term" value="F:DNA binding"/>
    <property type="evidence" value="ECO:0007669"/>
    <property type="project" value="InterPro"/>
</dbReference>
<dbReference type="SUPFAM" id="SSF46774">
    <property type="entry name" value="ARID-like"/>
    <property type="match status" value="1"/>
</dbReference>
<dbReference type="CDD" id="cd16100">
    <property type="entry name" value="ARID"/>
    <property type="match status" value="1"/>
</dbReference>